<organism evidence="1 2">
    <name type="scientific">Populus trichocarpa</name>
    <name type="common">Western balsam poplar</name>
    <name type="synonym">Populus balsamifera subsp. trichocarpa</name>
    <dbReference type="NCBI Taxonomy" id="3694"/>
    <lineage>
        <taxon>Eukaryota</taxon>
        <taxon>Viridiplantae</taxon>
        <taxon>Streptophyta</taxon>
        <taxon>Embryophyta</taxon>
        <taxon>Tracheophyta</taxon>
        <taxon>Spermatophyta</taxon>
        <taxon>Magnoliopsida</taxon>
        <taxon>eudicotyledons</taxon>
        <taxon>Gunneridae</taxon>
        <taxon>Pentapetalae</taxon>
        <taxon>rosids</taxon>
        <taxon>fabids</taxon>
        <taxon>Malpighiales</taxon>
        <taxon>Salicaceae</taxon>
        <taxon>Saliceae</taxon>
        <taxon>Populus</taxon>
    </lineage>
</organism>
<dbReference type="Proteomes" id="UP000006729">
    <property type="component" value="Chromosome 5"/>
</dbReference>
<proteinExistence type="predicted"/>
<protein>
    <submittedName>
        <fullName evidence="1">Uncharacterized protein</fullName>
    </submittedName>
</protein>
<sequence length="76" mass="8739">MLNASSNYSAWFLPSENSPTTLLITINFLLKVNCLGWGPNPVTFVKHFKYPPHLLFPKHFKYSTPGIPHIDIQRKN</sequence>
<dbReference type="AlphaFoldDB" id="A0A2K2AE25"/>
<dbReference type="EMBL" id="CM009294">
    <property type="protein sequence ID" value="PNT35785.1"/>
    <property type="molecule type" value="Genomic_DNA"/>
</dbReference>
<reference evidence="1 2" key="1">
    <citation type="journal article" date="2006" name="Science">
        <title>The genome of black cottonwood, Populus trichocarpa (Torr. &amp; Gray).</title>
        <authorList>
            <person name="Tuskan G.A."/>
            <person name="Difazio S."/>
            <person name="Jansson S."/>
            <person name="Bohlmann J."/>
            <person name="Grigoriev I."/>
            <person name="Hellsten U."/>
            <person name="Putnam N."/>
            <person name="Ralph S."/>
            <person name="Rombauts S."/>
            <person name="Salamov A."/>
            <person name="Schein J."/>
            <person name="Sterck L."/>
            <person name="Aerts A."/>
            <person name="Bhalerao R.R."/>
            <person name="Bhalerao R.P."/>
            <person name="Blaudez D."/>
            <person name="Boerjan W."/>
            <person name="Brun A."/>
            <person name="Brunner A."/>
            <person name="Busov V."/>
            <person name="Campbell M."/>
            <person name="Carlson J."/>
            <person name="Chalot M."/>
            <person name="Chapman J."/>
            <person name="Chen G.L."/>
            <person name="Cooper D."/>
            <person name="Coutinho P.M."/>
            <person name="Couturier J."/>
            <person name="Covert S."/>
            <person name="Cronk Q."/>
            <person name="Cunningham R."/>
            <person name="Davis J."/>
            <person name="Degroeve S."/>
            <person name="Dejardin A."/>
            <person name="Depamphilis C."/>
            <person name="Detter J."/>
            <person name="Dirks B."/>
            <person name="Dubchak I."/>
            <person name="Duplessis S."/>
            <person name="Ehlting J."/>
            <person name="Ellis B."/>
            <person name="Gendler K."/>
            <person name="Goodstein D."/>
            <person name="Gribskov M."/>
            <person name="Grimwood J."/>
            <person name="Groover A."/>
            <person name="Gunter L."/>
            <person name="Hamberger B."/>
            <person name="Heinze B."/>
            <person name="Helariutta Y."/>
            <person name="Henrissat B."/>
            <person name="Holligan D."/>
            <person name="Holt R."/>
            <person name="Huang W."/>
            <person name="Islam-Faridi N."/>
            <person name="Jones S."/>
            <person name="Jones-Rhoades M."/>
            <person name="Jorgensen R."/>
            <person name="Joshi C."/>
            <person name="Kangasjarvi J."/>
            <person name="Karlsson J."/>
            <person name="Kelleher C."/>
            <person name="Kirkpatrick R."/>
            <person name="Kirst M."/>
            <person name="Kohler A."/>
            <person name="Kalluri U."/>
            <person name="Larimer F."/>
            <person name="Leebens-Mack J."/>
            <person name="Leple J.C."/>
            <person name="Locascio P."/>
            <person name="Lou Y."/>
            <person name="Lucas S."/>
            <person name="Martin F."/>
            <person name="Montanini B."/>
            <person name="Napoli C."/>
            <person name="Nelson D.R."/>
            <person name="Nelson C."/>
            <person name="Nieminen K."/>
            <person name="Nilsson O."/>
            <person name="Pereda V."/>
            <person name="Peter G."/>
            <person name="Philippe R."/>
            <person name="Pilate G."/>
            <person name="Poliakov A."/>
            <person name="Razumovskaya J."/>
            <person name="Richardson P."/>
            <person name="Rinaldi C."/>
            <person name="Ritland K."/>
            <person name="Rouze P."/>
            <person name="Ryaboy D."/>
            <person name="Schmutz J."/>
            <person name="Schrader J."/>
            <person name="Segerman B."/>
            <person name="Shin H."/>
            <person name="Siddiqui A."/>
            <person name="Sterky F."/>
            <person name="Terry A."/>
            <person name="Tsai C.J."/>
            <person name="Uberbacher E."/>
            <person name="Unneberg P."/>
            <person name="Vahala J."/>
            <person name="Wall K."/>
            <person name="Wessler S."/>
            <person name="Yang G."/>
            <person name="Yin T."/>
            <person name="Douglas C."/>
            <person name="Marra M."/>
            <person name="Sandberg G."/>
            <person name="Van de Peer Y."/>
            <person name="Rokhsar D."/>
        </authorList>
    </citation>
    <scope>NUCLEOTIDE SEQUENCE [LARGE SCALE GENOMIC DNA]</scope>
    <source>
        <strain evidence="2">cv. Nisqually</strain>
    </source>
</reference>
<evidence type="ECO:0000313" key="2">
    <source>
        <dbReference type="Proteomes" id="UP000006729"/>
    </source>
</evidence>
<keyword evidence="2" id="KW-1185">Reference proteome</keyword>
<evidence type="ECO:0000313" key="1">
    <source>
        <dbReference type="EMBL" id="PNT35785.1"/>
    </source>
</evidence>
<dbReference type="InParanoid" id="A0A2K2AE25"/>
<name>A0A2K2AE25_POPTR</name>
<accession>A0A2K2AE25</accession>
<gene>
    <name evidence="1" type="ORF">POPTR_005G093400</name>
</gene>